<dbReference type="SUPFAM" id="SSF144232">
    <property type="entry name" value="HIT/MYND zinc finger-like"/>
    <property type="match status" value="1"/>
</dbReference>
<keyword evidence="1" id="KW-0479">Metal-binding</keyword>
<dbReference type="Proteomes" id="UP001218218">
    <property type="component" value="Unassembled WGS sequence"/>
</dbReference>
<gene>
    <name evidence="6" type="ORF">DFH08DRAFT_1083876</name>
</gene>
<dbReference type="EMBL" id="JARIHO010000035">
    <property type="protein sequence ID" value="KAJ7331336.1"/>
    <property type="molecule type" value="Genomic_DNA"/>
</dbReference>
<organism evidence="6 7">
    <name type="scientific">Mycena albidolilacea</name>
    <dbReference type="NCBI Taxonomy" id="1033008"/>
    <lineage>
        <taxon>Eukaryota</taxon>
        <taxon>Fungi</taxon>
        <taxon>Dikarya</taxon>
        <taxon>Basidiomycota</taxon>
        <taxon>Agaricomycotina</taxon>
        <taxon>Agaricomycetes</taxon>
        <taxon>Agaricomycetidae</taxon>
        <taxon>Agaricales</taxon>
        <taxon>Marasmiineae</taxon>
        <taxon>Mycenaceae</taxon>
        <taxon>Mycena</taxon>
    </lineage>
</organism>
<dbReference type="Gene3D" id="6.10.140.2220">
    <property type="match status" value="1"/>
</dbReference>
<evidence type="ECO:0000256" key="2">
    <source>
        <dbReference type="ARBA" id="ARBA00022771"/>
    </source>
</evidence>
<evidence type="ECO:0000256" key="4">
    <source>
        <dbReference type="PROSITE-ProRule" id="PRU00134"/>
    </source>
</evidence>
<reference evidence="6" key="1">
    <citation type="submission" date="2023-03" db="EMBL/GenBank/DDBJ databases">
        <title>Massive genome expansion in bonnet fungi (Mycena s.s.) driven by repeated elements and novel gene families across ecological guilds.</title>
        <authorList>
            <consortium name="Lawrence Berkeley National Laboratory"/>
            <person name="Harder C.B."/>
            <person name="Miyauchi S."/>
            <person name="Viragh M."/>
            <person name="Kuo A."/>
            <person name="Thoen E."/>
            <person name="Andreopoulos B."/>
            <person name="Lu D."/>
            <person name="Skrede I."/>
            <person name="Drula E."/>
            <person name="Henrissat B."/>
            <person name="Morin E."/>
            <person name="Kohler A."/>
            <person name="Barry K."/>
            <person name="LaButti K."/>
            <person name="Morin E."/>
            <person name="Salamov A."/>
            <person name="Lipzen A."/>
            <person name="Mereny Z."/>
            <person name="Hegedus B."/>
            <person name="Baldrian P."/>
            <person name="Stursova M."/>
            <person name="Weitz H."/>
            <person name="Taylor A."/>
            <person name="Grigoriev I.V."/>
            <person name="Nagy L.G."/>
            <person name="Martin F."/>
            <person name="Kauserud H."/>
        </authorList>
    </citation>
    <scope>NUCLEOTIDE SEQUENCE</scope>
    <source>
        <strain evidence="6">CBHHK002</strain>
    </source>
</reference>
<dbReference type="Pfam" id="PF01753">
    <property type="entry name" value="zf-MYND"/>
    <property type="match status" value="1"/>
</dbReference>
<keyword evidence="3" id="KW-0862">Zinc</keyword>
<keyword evidence="2 4" id="KW-0863">Zinc-finger</keyword>
<dbReference type="PROSITE" id="PS50865">
    <property type="entry name" value="ZF_MYND_2"/>
    <property type="match status" value="1"/>
</dbReference>
<evidence type="ECO:0000256" key="3">
    <source>
        <dbReference type="ARBA" id="ARBA00022833"/>
    </source>
</evidence>
<accession>A0AAD6ZQ27</accession>
<dbReference type="AlphaFoldDB" id="A0AAD6ZQ27"/>
<evidence type="ECO:0000313" key="6">
    <source>
        <dbReference type="EMBL" id="KAJ7331336.1"/>
    </source>
</evidence>
<evidence type="ECO:0000256" key="1">
    <source>
        <dbReference type="ARBA" id="ARBA00022723"/>
    </source>
</evidence>
<keyword evidence="7" id="KW-1185">Reference proteome</keyword>
<evidence type="ECO:0000259" key="5">
    <source>
        <dbReference type="PROSITE" id="PS50865"/>
    </source>
</evidence>
<sequence>MTEDKEYEERGGPSFTVWDRWQPAWDACGCLESSLEKPRLLSCSGCLLAKYCSKECQKQDWKRVHKAHCHLFEADRKLSTVFAKSLGPRTINDPGLSLADKVIQWNFLNVHNHTLIACAALNNDKELAATMNIGIFFKLVGDRTGSKYDNRTLIIERVAYLPRESSKKMAERTVWKYGNSSYKDAGQHSKVLVGFCMLPNGKMADMQMWRIPIEPDDPHLTSFVLPPNFNLHRYITHVNRGVTHFHASFWAMSRDISDFALEAAE</sequence>
<proteinExistence type="predicted"/>
<feature type="domain" description="MYND-type" evidence="5">
    <location>
        <begin position="28"/>
        <end position="69"/>
    </location>
</feature>
<comment type="caution">
    <text evidence="6">The sequence shown here is derived from an EMBL/GenBank/DDBJ whole genome shotgun (WGS) entry which is preliminary data.</text>
</comment>
<dbReference type="GO" id="GO:0008270">
    <property type="term" value="F:zinc ion binding"/>
    <property type="evidence" value="ECO:0007669"/>
    <property type="project" value="UniProtKB-KW"/>
</dbReference>
<protein>
    <recommendedName>
        <fullName evidence="5">MYND-type domain-containing protein</fullName>
    </recommendedName>
</protein>
<name>A0AAD6ZQ27_9AGAR</name>
<evidence type="ECO:0000313" key="7">
    <source>
        <dbReference type="Proteomes" id="UP001218218"/>
    </source>
</evidence>
<dbReference type="InterPro" id="IPR002893">
    <property type="entry name" value="Znf_MYND"/>
</dbReference>